<evidence type="ECO:0000259" key="1">
    <source>
        <dbReference type="Pfam" id="PF18718"/>
    </source>
</evidence>
<dbReference type="InterPro" id="IPR041539">
    <property type="entry name" value="CxC5"/>
</dbReference>
<feature type="domain" description="CxC5 like cysteine cluster associated with KDZ" evidence="1">
    <location>
        <begin position="114"/>
        <end position="168"/>
    </location>
</feature>
<evidence type="ECO:0000313" key="2">
    <source>
        <dbReference type="EMBL" id="PIL25547.1"/>
    </source>
</evidence>
<protein>
    <recommendedName>
        <fullName evidence="1">CxC5 like cysteine cluster associated with KDZ domain-containing protein</fullName>
    </recommendedName>
</protein>
<dbReference type="STRING" id="1077348.A0A2G8RVL8"/>
<evidence type="ECO:0000313" key="3">
    <source>
        <dbReference type="Proteomes" id="UP000230002"/>
    </source>
</evidence>
<organism evidence="2 3">
    <name type="scientific">Ganoderma sinense ZZ0214-1</name>
    <dbReference type="NCBI Taxonomy" id="1077348"/>
    <lineage>
        <taxon>Eukaryota</taxon>
        <taxon>Fungi</taxon>
        <taxon>Dikarya</taxon>
        <taxon>Basidiomycota</taxon>
        <taxon>Agaricomycotina</taxon>
        <taxon>Agaricomycetes</taxon>
        <taxon>Polyporales</taxon>
        <taxon>Polyporaceae</taxon>
        <taxon>Ganoderma</taxon>
    </lineage>
</organism>
<dbReference type="OrthoDB" id="3055037at2759"/>
<sequence>MLALSTILVRLAKHEDLLEKLSYQTLDHFFKTMFRYMPRVVTTAPRRTRGVPPIDAALRNLLALTLQLSYEDVDKLWGITGDLLVKEFEALHKLGKPPGLDDRLNKVAPQFGLGCNTTYRPNYYVQNADSISSVRHYYEEVPNFLEVTQHSYVEEELVQLFRHQMAFSQ</sequence>
<comment type="caution">
    <text evidence="2">The sequence shown here is derived from an EMBL/GenBank/DDBJ whole genome shotgun (WGS) entry which is preliminary data.</text>
</comment>
<dbReference type="AlphaFoldDB" id="A0A2G8RVL8"/>
<dbReference type="Pfam" id="PF18718">
    <property type="entry name" value="CxC5"/>
    <property type="match status" value="1"/>
</dbReference>
<name>A0A2G8RVL8_9APHY</name>
<proteinExistence type="predicted"/>
<dbReference type="Proteomes" id="UP000230002">
    <property type="component" value="Unassembled WGS sequence"/>
</dbReference>
<accession>A0A2G8RVL8</accession>
<gene>
    <name evidence="2" type="ORF">GSI_12385</name>
</gene>
<keyword evidence="3" id="KW-1185">Reference proteome</keyword>
<reference evidence="2 3" key="1">
    <citation type="journal article" date="2015" name="Sci. Rep.">
        <title>Chromosome-level genome map provides insights into diverse defense mechanisms in the medicinal fungus Ganoderma sinense.</title>
        <authorList>
            <person name="Zhu Y."/>
            <person name="Xu J."/>
            <person name="Sun C."/>
            <person name="Zhou S."/>
            <person name="Xu H."/>
            <person name="Nelson D.R."/>
            <person name="Qian J."/>
            <person name="Song J."/>
            <person name="Luo H."/>
            <person name="Xiang L."/>
            <person name="Li Y."/>
            <person name="Xu Z."/>
            <person name="Ji A."/>
            <person name="Wang L."/>
            <person name="Lu S."/>
            <person name="Hayward A."/>
            <person name="Sun W."/>
            <person name="Li X."/>
            <person name="Schwartz D.C."/>
            <person name="Wang Y."/>
            <person name="Chen S."/>
        </authorList>
    </citation>
    <scope>NUCLEOTIDE SEQUENCE [LARGE SCALE GENOMIC DNA]</scope>
    <source>
        <strain evidence="2 3">ZZ0214-1</strain>
    </source>
</reference>
<dbReference type="EMBL" id="AYKW01000047">
    <property type="protein sequence ID" value="PIL25547.1"/>
    <property type="molecule type" value="Genomic_DNA"/>
</dbReference>